<keyword evidence="11" id="KW-1185">Reference proteome</keyword>
<sequence length="511" mass="56430">MVKQRAGHRGNSTRSILIGLAISLAGHVPPRFVYGIDTGIIASTIAQTTFKLYMYGPSMDNVSVRAGIVSGYYAGYAFGSGGSAYCMDKLSRRWTLLFGACVSVAGAVLQTAAVNPAMMIVGRAFSGFSTGMVYPTAPVYLAELSPPENRGFLVGLKGLMNTLGFFVAGWVGYAGSFAVGELQWRIPLATQIPPALCLAIMTFFLPYSPRWLAMKERYDDAKKVMYSLHAHRGTETIEQEFAEMISQIQLEANKKKVSNFWNLFTRQYIRRTLLACLTVNMMKLSGSNIIQNYQSVMYNSLGYEGQTVLLIGGLYGFMAVIGQIINVFFVADHWTRRITVISGSFTLAFLLAVLTALSKLFQDDSNPAGSRAGVAFIFLFAFAYSFFFNSVNWVLVAEIFPLDLRGVGVGFSVFTQAVTAIWLSYAASLAFNAIEWKFYFVFIACNAFAGTVYFFFLPETRFLSLEEVAAKFGDEIVSPGTKDPELNRLEQDAADIKRQPEINSDHVEDSR</sequence>
<evidence type="ECO:0000313" key="10">
    <source>
        <dbReference type="EMBL" id="EXF83080.1"/>
    </source>
</evidence>
<dbReference type="STRING" id="1445577.A0A010R2V4"/>
<protein>
    <recommendedName>
        <fullName evidence="9">Major facilitator superfamily (MFS) profile domain-containing protein</fullName>
    </recommendedName>
</protein>
<comment type="subcellular location">
    <subcellularLocation>
        <location evidence="1">Membrane</location>
        <topology evidence="1">Multi-pass membrane protein</topology>
    </subcellularLocation>
</comment>
<evidence type="ECO:0000256" key="3">
    <source>
        <dbReference type="ARBA" id="ARBA00022448"/>
    </source>
</evidence>
<dbReference type="PROSITE" id="PS50850">
    <property type="entry name" value="MFS"/>
    <property type="match status" value="1"/>
</dbReference>
<dbReference type="eggNOG" id="KOG0254">
    <property type="taxonomic scope" value="Eukaryota"/>
</dbReference>
<dbReference type="InterPro" id="IPR036259">
    <property type="entry name" value="MFS_trans_sf"/>
</dbReference>
<dbReference type="SUPFAM" id="SSF103473">
    <property type="entry name" value="MFS general substrate transporter"/>
    <property type="match status" value="1"/>
</dbReference>
<dbReference type="OrthoDB" id="6612291at2759"/>
<feature type="transmembrane region" description="Helical" evidence="8">
    <location>
        <begin position="438"/>
        <end position="457"/>
    </location>
</feature>
<evidence type="ECO:0000256" key="1">
    <source>
        <dbReference type="ARBA" id="ARBA00004141"/>
    </source>
</evidence>
<keyword evidence="6 8" id="KW-0472">Membrane</keyword>
<comment type="caution">
    <text evidence="10">The sequence shown here is derived from an EMBL/GenBank/DDBJ whole genome shotgun (WGS) entry which is preliminary data.</text>
</comment>
<feature type="transmembrane region" description="Helical" evidence="8">
    <location>
        <begin position="120"/>
        <end position="142"/>
    </location>
</feature>
<evidence type="ECO:0000259" key="9">
    <source>
        <dbReference type="PROSITE" id="PS50850"/>
    </source>
</evidence>
<gene>
    <name evidence="10" type="ORF">CFIO01_06252</name>
</gene>
<dbReference type="PANTHER" id="PTHR48022:SF11">
    <property type="entry name" value="MONOSACCHARIDE TRANSPORTER (HXT8), PUTATIVE (AFU_ORTHOLOGUE AFUA_2G08120)-RELATED"/>
    <property type="match status" value="1"/>
</dbReference>
<dbReference type="InterPro" id="IPR020846">
    <property type="entry name" value="MFS_dom"/>
</dbReference>
<evidence type="ECO:0000256" key="2">
    <source>
        <dbReference type="ARBA" id="ARBA00010992"/>
    </source>
</evidence>
<evidence type="ECO:0000256" key="7">
    <source>
        <dbReference type="RuleBase" id="RU003346"/>
    </source>
</evidence>
<dbReference type="InterPro" id="IPR005828">
    <property type="entry name" value="MFS_sugar_transport-like"/>
</dbReference>
<feature type="transmembrane region" description="Helical" evidence="8">
    <location>
        <begin position="186"/>
        <end position="207"/>
    </location>
</feature>
<name>A0A010R2V4_9PEZI</name>
<dbReference type="AlphaFoldDB" id="A0A010R2V4"/>
<dbReference type="InterPro" id="IPR003663">
    <property type="entry name" value="Sugar/inositol_transpt"/>
</dbReference>
<feature type="transmembrane region" description="Helical" evidence="8">
    <location>
        <begin position="154"/>
        <end position="174"/>
    </location>
</feature>
<keyword evidence="5 8" id="KW-1133">Transmembrane helix</keyword>
<proteinExistence type="inferred from homology"/>
<keyword evidence="3 7" id="KW-0813">Transport</keyword>
<dbReference type="InterPro" id="IPR050360">
    <property type="entry name" value="MFS_Sugar_Transporters"/>
</dbReference>
<dbReference type="Proteomes" id="UP000020467">
    <property type="component" value="Unassembled WGS sequence"/>
</dbReference>
<dbReference type="NCBIfam" id="TIGR00879">
    <property type="entry name" value="SP"/>
    <property type="match status" value="1"/>
</dbReference>
<evidence type="ECO:0000256" key="6">
    <source>
        <dbReference type="ARBA" id="ARBA00023136"/>
    </source>
</evidence>
<dbReference type="EMBL" id="JARH01000264">
    <property type="protein sequence ID" value="EXF83080.1"/>
    <property type="molecule type" value="Genomic_DNA"/>
</dbReference>
<evidence type="ECO:0000256" key="8">
    <source>
        <dbReference type="SAM" id="Phobius"/>
    </source>
</evidence>
<organism evidence="10 11">
    <name type="scientific">Colletotrichum fioriniae PJ7</name>
    <dbReference type="NCBI Taxonomy" id="1445577"/>
    <lineage>
        <taxon>Eukaryota</taxon>
        <taxon>Fungi</taxon>
        <taxon>Dikarya</taxon>
        <taxon>Ascomycota</taxon>
        <taxon>Pezizomycotina</taxon>
        <taxon>Sordariomycetes</taxon>
        <taxon>Hypocreomycetidae</taxon>
        <taxon>Glomerellales</taxon>
        <taxon>Glomerellaceae</taxon>
        <taxon>Colletotrichum</taxon>
        <taxon>Colletotrichum acutatum species complex</taxon>
    </lineage>
</organism>
<dbReference type="PROSITE" id="PS00217">
    <property type="entry name" value="SUGAR_TRANSPORT_2"/>
    <property type="match status" value="1"/>
</dbReference>
<accession>A0A010R2V4</accession>
<keyword evidence="4 8" id="KW-0812">Transmembrane</keyword>
<dbReference type="Gene3D" id="1.20.1250.20">
    <property type="entry name" value="MFS general substrate transporter like domains"/>
    <property type="match status" value="1"/>
</dbReference>
<feature type="domain" description="Major facilitator superfamily (MFS) profile" evidence="9">
    <location>
        <begin position="23"/>
        <end position="461"/>
    </location>
</feature>
<feature type="transmembrane region" description="Helical" evidence="8">
    <location>
        <begin position="272"/>
        <end position="290"/>
    </location>
</feature>
<dbReference type="InterPro" id="IPR005829">
    <property type="entry name" value="Sugar_transporter_CS"/>
</dbReference>
<dbReference type="PRINTS" id="PR00171">
    <property type="entry name" value="SUGRTRNSPORT"/>
</dbReference>
<dbReference type="PANTHER" id="PTHR48022">
    <property type="entry name" value="PLASTIDIC GLUCOSE TRANSPORTER 4"/>
    <property type="match status" value="1"/>
</dbReference>
<evidence type="ECO:0000256" key="4">
    <source>
        <dbReference type="ARBA" id="ARBA00022692"/>
    </source>
</evidence>
<evidence type="ECO:0000256" key="5">
    <source>
        <dbReference type="ARBA" id="ARBA00022989"/>
    </source>
</evidence>
<feature type="transmembrane region" description="Helical" evidence="8">
    <location>
        <begin position="407"/>
        <end position="426"/>
    </location>
</feature>
<dbReference type="FunFam" id="1.20.1250.20:FF:000134">
    <property type="entry name" value="MFS sugar transporter protein"/>
    <property type="match status" value="1"/>
</dbReference>
<comment type="similarity">
    <text evidence="2 7">Belongs to the major facilitator superfamily. Sugar transporter (TC 2.A.1.1) family.</text>
</comment>
<dbReference type="HOGENOM" id="CLU_001265_30_13_1"/>
<feature type="transmembrane region" description="Helical" evidence="8">
    <location>
        <begin position="338"/>
        <end position="361"/>
    </location>
</feature>
<reference evidence="10 11" key="1">
    <citation type="submission" date="2014-02" db="EMBL/GenBank/DDBJ databases">
        <title>The genome sequence of Colletotrichum fioriniae PJ7.</title>
        <authorList>
            <person name="Baroncelli R."/>
            <person name="Thon M.R."/>
        </authorList>
    </citation>
    <scope>NUCLEOTIDE SEQUENCE [LARGE SCALE GENOMIC DNA]</scope>
    <source>
        <strain evidence="10 11">PJ7</strain>
    </source>
</reference>
<evidence type="ECO:0000313" key="11">
    <source>
        <dbReference type="Proteomes" id="UP000020467"/>
    </source>
</evidence>
<dbReference type="Pfam" id="PF00083">
    <property type="entry name" value="Sugar_tr"/>
    <property type="match status" value="1"/>
</dbReference>
<dbReference type="KEGG" id="cfj:CFIO01_06252"/>
<dbReference type="GO" id="GO:0005351">
    <property type="term" value="F:carbohydrate:proton symporter activity"/>
    <property type="evidence" value="ECO:0007669"/>
    <property type="project" value="TreeGrafter"/>
</dbReference>
<dbReference type="GO" id="GO:0016020">
    <property type="term" value="C:membrane"/>
    <property type="evidence" value="ECO:0007669"/>
    <property type="project" value="UniProtKB-SubCell"/>
</dbReference>
<feature type="transmembrane region" description="Helical" evidence="8">
    <location>
        <begin position="310"/>
        <end position="331"/>
    </location>
</feature>
<feature type="transmembrane region" description="Helical" evidence="8">
    <location>
        <begin position="373"/>
        <end position="395"/>
    </location>
</feature>
<feature type="transmembrane region" description="Helical" evidence="8">
    <location>
        <begin position="94"/>
        <end position="114"/>
    </location>
</feature>